<comment type="caution">
    <text evidence="9">The sequence shown here is derived from an EMBL/GenBank/DDBJ whole genome shotgun (WGS) entry which is preliminary data.</text>
</comment>
<evidence type="ECO:0000256" key="5">
    <source>
        <dbReference type="ARBA" id="ARBA00022982"/>
    </source>
</evidence>
<keyword evidence="3" id="KW-0479">Metal-binding</keyword>
<dbReference type="OrthoDB" id="9800445at2"/>
<dbReference type="GO" id="GO:0051539">
    <property type="term" value="F:4 iron, 4 sulfur cluster binding"/>
    <property type="evidence" value="ECO:0007669"/>
    <property type="project" value="UniProtKB-KW"/>
</dbReference>
<organism evidence="9 10">
    <name type="scientific">Streptomyces violaceusniger</name>
    <dbReference type="NCBI Taxonomy" id="68280"/>
    <lineage>
        <taxon>Bacteria</taxon>
        <taxon>Bacillati</taxon>
        <taxon>Actinomycetota</taxon>
        <taxon>Actinomycetes</taxon>
        <taxon>Kitasatosporales</taxon>
        <taxon>Streptomycetaceae</taxon>
        <taxon>Streptomyces</taxon>
        <taxon>Streptomyces violaceusniger group</taxon>
    </lineage>
</organism>
<keyword evidence="1" id="KW-0813">Transport</keyword>
<dbReference type="EMBL" id="LLZJ01000381">
    <property type="protein sequence ID" value="KUL47820.1"/>
    <property type="molecule type" value="Genomic_DNA"/>
</dbReference>
<dbReference type="SUPFAM" id="SSF54862">
    <property type="entry name" value="4Fe-4S ferredoxins"/>
    <property type="match status" value="1"/>
</dbReference>
<dbReference type="AlphaFoldDB" id="A0A0X3VSY9"/>
<reference evidence="10" key="1">
    <citation type="submission" date="2015-10" db="EMBL/GenBank/DDBJ databases">
        <authorList>
            <person name="Ju K.-S."/>
            <person name="Doroghazi J.R."/>
            <person name="Metcalf W.W."/>
        </authorList>
    </citation>
    <scope>NUCLEOTIDE SEQUENCE [LARGE SCALE GENOMIC DNA]</scope>
    <source>
        <strain evidence="10">NRRL F-8817</strain>
    </source>
</reference>
<evidence type="ECO:0000256" key="4">
    <source>
        <dbReference type="ARBA" id="ARBA00022737"/>
    </source>
</evidence>
<keyword evidence="4" id="KW-0677">Repeat</keyword>
<gene>
    <name evidence="9" type="ORF">ADL28_31535</name>
</gene>
<dbReference type="InterPro" id="IPR050572">
    <property type="entry name" value="Fe-S_Ferredoxin"/>
</dbReference>
<dbReference type="InterPro" id="IPR017900">
    <property type="entry name" value="4Fe4S_Fe_S_CS"/>
</dbReference>
<evidence type="ECO:0000256" key="1">
    <source>
        <dbReference type="ARBA" id="ARBA00022448"/>
    </source>
</evidence>
<keyword evidence="6" id="KW-0408">Iron</keyword>
<dbReference type="Proteomes" id="UP000053413">
    <property type="component" value="Unassembled WGS sequence"/>
</dbReference>
<evidence type="ECO:0000256" key="7">
    <source>
        <dbReference type="ARBA" id="ARBA00023014"/>
    </source>
</evidence>
<dbReference type="InterPro" id="IPR017896">
    <property type="entry name" value="4Fe4S_Fe-S-bd"/>
</dbReference>
<evidence type="ECO:0000256" key="3">
    <source>
        <dbReference type="ARBA" id="ARBA00022723"/>
    </source>
</evidence>
<evidence type="ECO:0000313" key="10">
    <source>
        <dbReference type="Proteomes" id="UP000053413"/>
    </source>
</evidence>
<protein>
    <submittedName>
        <fullName evidence="9">4Fe-4S ferredoxin</fullName>
    </submittedName>
</protein>
<dbReference type="GO" id="GO:0046872">
    <property type="term" value="F:metal ion binding"/>
    <property type="evidence" value="ECO:0007669"/>
    <property type="project" value="UniProtKB-KW"/>
</dbReference>
<accession>A0A0X3VSY9</accession>
<feature type="domain" description="4Fe-4S ferredoxin-type" evidence="8">
    <location>
        <begin position="1"/>
        <end position="30"/>
    </location>
</feature>
<dbReference type="Pfam" id="PF13237">
    <property type="entry name" value="Fer4_10"/>
    <property type="match status" value="1"/>
</dbReference>
<dbReference type="PANTHER" id="PTHR43687">
    <property type="entry name" value="ADENYLYLSULFATE REDUCTASE, BETA SUBUNIT"/>
    <property type="match status" value="1"/>
</dbReference>
<dbReference type="PANTHER" id="PTHR43687:SF6">
    <property type="entry name" value="L-ASPARTATE SEMIALDEHYDE SULFURTRANSFERASE IRON-SULFUR SUBUNIT"/>
    <property type="match status" value="1"/>
</dbReference>
<evidence type="ECO:0000259" key="8">
    <source>
        <dbReference type="PROSITE" id="PS51379"/>
    </source>
</evidence>
<keyword evidence="5" id="KW-0249">Electron transport</keyword>
<name>A0A0X3VSY9_STRVO</name>
<keyword evidence="2" id="KW-0004">4Fe-4S</keyword>
<evidence type="ECO:0000313" key="9">
    <source>
        <dbReference type="EMBL" id="KUL47820.1"/>
    </source>
</evidence>
<evidence type="ECO:0000256" key="2">
    <source>
        <dbReference type="ARBA" id="ARBA00022485"/>
    </source>
</evidence>
<dbReference type="PROSITE" id="PS00198">
    <property type="entry name" value="4FE4S_FER_1"/>
    <property type="match status" value="2"/>
</dbReference>
<feature type="domain" description="4Fe-4S ferredoxin-type" evidence="8">
    <location>
        <begin position="31"/>
        <end position="61"/>
    </location>
</feature>
<evidence type="ECO:0000256" key="6">
    <source>
        <dbReference type="ARBA" id="ARBA00023004"/>
    </source>
</evidence>
<dbReference type="PROSITE" id="PS51379">
    <property type="entry name" value="4FE4S_FER_2"/>
    <property type="match status" value="2"/>
</dbReference>
<proteinExistence type="predicted"/>
<keyword evidence="7" id="KW-0411">Iron-sulfur</keyword>
<dbReference type="Gene3D" id="3.30.70.20">
    <property type="match status" value="1"/>
</dbReference>
<sequence length="110" mass="12058">MIEIVEPDRCIACDRCIEVCPTRVFDRGTDGIPVIARQDSCQTCFQCEAYCPTDALFVAPLVTAVAPGSRFRDVTELEESGLLGGYRRELGWGRGRTLGARTAVGPEYPD</sequence>
<dbReference type="RefSeq" id="WP_059147189.1">
    <property type="nucleotide sequence ID" value="NZ_LLZJ01000381.1"/>
</dbReference>
<dbReference type="GeneID" id="97437259"/>